<evidence type="ECO:0000259" key="6">
    <source>
        <dbReference type="Pfam" id="PF01509"/>
    </source>
</evidence>
<organism evidence="8 9">
    <name type="scientific">candidate division WOR_3 bacterium SM23_42</name>
    <dbReference type="NCBI Taxonomy" id="1703779"/>
    <lineage>
        <taxon>Bacteria</taxon>
        <taxon>Bacteria division WOR-3</taxon>
    </lineage>
</organism>
<evidence type="ECO:0000313" key="9">
    <source>
        <dbReference type="Proteomes" id="UP000051373"/>
    </source>
</evidence>
<dbReference type="PANTHER" id="PTHR13767">
    <property type="entry name" value="TRNA-PSEUDOURIDINE SYNTHASE"/>
    <property type="match status" value="1"/>
</dbReference>
<dbReference type="GO" id="GO:0031119">
    <property type="term" value="P:tRNA pseudouridine synthesis"/>
    <property type="evidence" value="ECO:0007669"/>
    <property type="project" value="UniProtKB-UniRule"/>
</dbReference>
<dbReference type="Pfam" id="PF16198">
    <property type="entry name" value="TruB_C_2"/>
    <property type="match status" value="1"/>
</dbReference>
<dbReference type="EMBL" id="LJUJ01000004">
    <property type="protein sequence ID" value="KPK64227.1"/>
    <property type="molecule type" value="Genomic_DNA"/>
</dbReference>
<evidence type="ECO:0000256" key="5">
    <source>
        <dbReference type="HAMAP-Rule" id="MF_01080"/>
    </source>
</evidence>
<dbReference type="NCBIfam" id="TIGR00431">
    <property type="entry name" value="TruB"/>
    <property type="match status" value="1"/>
</dbReference>
<name>A0A0S8FU40_UNCW3</name>
<gene>
    <name evidence="5" type="primary">truB</name>
    <name evidence="8" type="ORF">AMJ83_03080</name>
</gene>
<dbReference type="Gene3D" id="3.30.2350.10">
    <property type="entry name" value="Pseudouridine synthase"/>
    <property type="match status" value="1"/>
</dbReference>
<dbReference type="AlphaFoldDB" id="A0A0S8FU40"/>
<feature type="active site" description="Nucleophile" evidence="5">
    <location>
        <position position="44"/>
    </location>
</feature>
<dbReference type="Pfam" id="PF01509">
    <property type="entry name" value="TruB_N"/>
    <property type="match status" value="1"/>
</dbReference>
<evidence type="ECO:0000256" key="2">
    <source>
        <dbReference type="ARBA" id="ARBA00005642"/>
    </source>
</evidence>
<dbReference type="Proteomes" id="UP000051373">
    <property type="component" value="Unassembled WGS sequence"/>
</dbReference>
<comment type="function">
    <text evidence="5">Responsible for synthesis of pseudouridine from uracil-55 in the psi GC loop of transfer RNAs.</text>
</comment>
<dbReference type="InterPro" id="IPR032819">
    <property type="entry name" value="TruB_C"/>
</dbReference>
<comment type="similarity">
    <text evidence="2 5">Belongs to the pseudouridine synthase TruB family. Type 1 subfamily.</text>
</comment>
<dbReference type="InterPro" id="IPR020103">
    <property type="entry name" value="PsdUridine_synth_cat_dom_sf"/>
</dbReference>
<evidence type="ECO:0000256" key="4">
    <source>
        <dbReference type="ARBA" id="ARBA00023235"/>
    </source>
</evidence>
<dbReference type="GO" id="GO:1990481">
    <property type="term" value="P:mRNA pseudouridine synthesis"/>
    <property type="evidence" value="ECO:0007669"/>
    <property type="project" value="TreeGrafter"/>
</dbReference>
<dbReference type="InterPro" id="IPR002501">
    <property type="entry name" value="PsdUridine_synth_N"/>
</dbReference>
<evidence type="ECO:0000313" key="8">
    <source>
        <dbReference type="EMBL" id="KPK64227.1"/>
    </source>
</evidence>
<keyword evidence="4 5" id="KW-0413">Isomerase</keyword>
<dbReference type="HAMAP" id="MF_01080">
    <property type="entry name" value="TruB_bact"/>
    <property type="match status" value="1"/>
</dbReference>
<dbReference type="GO" id="GO:0003723">
    <property type="term" value="F:RNA binding"/>
    <property type="evidence" value="ECO:0007669"/>
    <property type="project" value="InterPro"/>
</dbReference>
<accession>A0A0S8FU40</accession>
<evidence type="ECO:0000256" key="3">
    <source>
        <dbReference type="ARBA" id="ARBA00022694"/>
    </source>
</evidence>
<dbReference type="SUPFAM" id="SSF55120">
    <property type="entry name" value="Pseudouridine synthase"/>
    <property type="match status" value="1"/>
</dbReference>
<feature type="domain" description="Pseudouridine synthase II N-terminal" evidence="6">
    <location>
        <begin position="33"/>
        <end position="178"/>
    </location>
</feature>
<sequence length="224" mass="24880">MKSLLNAERDSLLLVDKPIGFSSFQIVRILKKRYEKVGHAGTLDPFASGLLIILLNRATKQFDNIQQRDKDYIGAMILGISTDTYDITGAQTGNSKIATIDMTLDELNRAAQQFVGEIEQTPPRYSALKRDGKKLYQLTRQNRSIDIASRKVLVKSFEIVDIDFPILTFRSTVGRGVYLRSLAHDFGNALGCGGTLVSLRRTRIGTYHVAQAEKIGAILTPESC</sequence>
<proteinExistence type="inferred from homology"/>
<evidence type="ECO:0000259" key="7">
    <source>
        <dbReference type="Pfam" id="PF16198"/>
    </source>
</evidence>
<dbReference type="InterPro" id="IPR014780">
    <property type="entry name" value="tRNA_psdUridine_synth_TruB"/>
</dbReference>
<feature type="domain" description="tRNA pseudouridylate synthase B C-terminal" evidence="7">
    <location>
        <begin position="180"/>
        <end position="211"/>
    </location>
</feature>
<dbReference type="PANTHER" id="PTHR13767:SF2">
    <property type="entry name" value="PSEUDOURIDYLATE SYNTHASE TRUB1"/>
    <property type="match status" value="1"/>
</dbReference>
<dbReference type="STRING" id="1703779.AMJ83_03080"/>
<protein>
    <recommendedName>
        <fullName evidence="5">tRNA pseudouridine synthase B</fullName>
        <ecNumber evidence="5">5.4.99.25</ecNumber>
    </recommendedName>
    <alternativeName>
        <fullName evidence="5">tRNA pseudouridine(55) synthase</fullName>
        <shortName evidence="5">Psi55 synthase</shortName>
    </alternativeName>
    <alternativeName>
        <fullName evidence="5">tRNA pseudouridylate synthase</fullName>
    </alternativeName>
    <alternativeName>
        <fullName evidence="5">tRNA-uridine isomerase</fullName>
    </alternativeName>
</protein>
<reference evidence="8 9" key="1">
    <citation type="journal article" date="2015" name="Microbiome">
        <title>Genomic resolution of linkages in carbon, nitrogen, and sulfur cycling among widespread estuary sediment bacteria.</title>
        <authorList>
            <person name="Baker B.J."/>
            <person name="Lazar C.S."/>
            <person name="Teske A.P."/>
            <person name="Dick G.J."/>
        </authorList>
    </citation>
    <scope>NUCLEOTIDE SEQUENCE [LARGE SCALE GENOMIC DNA]</scope>
    <source>
        <strain evidence="8">SM23_42</strain>
    </source>
</reference>
<comment type="caution">
    <text evidence="8">The sequence shown here is derived from an EMBL/GenBank/DDBJ whole genome shotgun (WGS) entry which is preliminary data.</text>
</comment>
<dbReference type="GO" id="GO:0160148">
    <property type="term" value="F:tRNA pseudouridine(55) synthase activity"/>
    <property type="evidence" value="ECO:0007669"/>
    <property type="project" value="UniProtKB-EC"/>
</dbReference>
<keyword evidence="3 5" id="KW-0819">tRNA processing</keyword>
<dbReference type="PATRIC" id="fig|1703779.3.peg.614"/>
<comment type="catalytic activity">
    <reaction evidence="1 5">
        <text>uridine(55) in tRNA = pseudouridine(55) in tRNA</text>
        <dbReference type="Rhea" id="RHEA:42532"/>
        <dbReference type="Rhea" id="RHEA-COMP:10101"/>
        <dbReference type="Rhea" id="RHEA-COMP:10102"/>
        <dbReference type="ChEBI" id="CHEBI:65314"/>
        <dbReference type="ChEBI" id="CHEBI:65315"/>
        <dbReference type="EC" id="5.4.99.25"/>
    </reaction>
</comment>
<evidence type="ECO:0000256" key="1">
    <source>
        <dbReference type="ARBA" id="ARBA00000385"/>
    </source>
</evidence>
<dbReference type="EC" id="5.4.99.25" evidence="5"/>